<sequence length="244" mass="26733">MDPFSMTPPPPLSHSPAVSTPSSEFTVDSFFSPSIPFNSLGAHEPIVATSPRATWPRISNTAPKDDVYRVMQAVAIDVVQVIMTHYAHQGGLANRSLVLGTADQAVKFLTDDPCLQQEYYRDVVYELDKLIMQQPRSWTPIQAPTPETTTVVTNDNEMPPSSAPPSAPPPPPPPPPPSAEASTTRATSSVKAAKKSVCDHCGIPLSRGDAVKRHWRESCTFNPESKKNKKRLQQRVLYVGNQQH</sequence>
<feature type="region of interest" description="Disordered" evidence="1">
    <location>
        <begin position="1"/>
        <end position="20"/>
    </location>
</feature>
<dbReference type="OrthoDB" id="2288531at2759"/>
<keyword evidence="3" id="KW-1185">Reference proteome</keyword>
<dbReference type="Proteomes" id="UP000027586">
    <property type="component" value="Unassembled WGS sequence"/>
</dbReference>
<feature type="compositionally biased region" description="Polar residues" evidence="1">
    <location>
        <begin position="180"/>
        <end position="190"/>
    </location>
</feature>
<organism evidence="2 3">
    <name type="scientific">Lichtheimia corymbifera JMRC:FSU:9682</name>
    <dbReference type="NCBI Taxonomy" id="1263082"/>
    <lineage>
        <taxon>Eukaryota</taxon>
        <taxon>Fungi</taxon>
        <taxon>Fungi incertae sedis</taxon>
        <taxon>Mucoromycota</taxon>
        <taxon>Mucoromycotina</taxon>
        <taxon>Mucoromycetes</taxon>
        <taxon>Mucorales</taxon>
        <taxon>Lichtheimiaceae</taxon>
        <taxon>Lichtheimia</taxon>
    </lineage>
</organism>
<name>A0A068S4E1_9FUNG</name>
<gene>
    <name evidence="2" type="ORF">LCOR_07166.1</name>
</gene>
<evidence type="ECO:0000313" key="3">
    <source>
        <dbReference type="Proteomes" id="UP000027586"/>
    </source>
</evidence>
<accession>A0A068S4E1</accession>
<protein>
    <submittedName>
        <fullName evidence="2">Uncharacterized protein</fullName>
    </submittedName>
</protein>
<evidence type="ECO:0000256" key="1">
    <source>
        <dbReference type="SAM" id="MobiDB-lite"/>
    </source>
</evidence>
<feature type="compositionally biased region" description="Pro residues" evidence="1">
    <location>
        <begin position="161"/>
        <end position="178"/>
    </location>
</feature>
<dbReference type="VEuPathDB" id="FungiDB:LCOR_07166.1"/>
<reference evidence="2" key="1">
    <citation type="submission" date="2013-08" db="EMBL/GenBank/DDBJ databases">
        <title>Gene expansion shapes genome architecture in the human pathogen Lichtheimia corymbifera: an evolutionary genomics analysis in the ancient terrestrial Mucorales (Mucoromycotina).</title>
        <authorList>
            <person name="Schwartze V.U."/>
            <person name="Winter S."/>
            <person name="Shelest E."/>
            <person name="Marcet-Houben M."/>
            <person name="Horn F."/>
            <person name="Wehner S."/>
            <person name="Hoffmann K."/>
            <person name="Riege K."/>
            <person name="Sammeth M."/>
            <person name="Nowrousian M."/>
            <person name="Valiante V."/>
            <person name="Linde J."/>
            <person name="Jacobsen I.D."/>
            <person name="Marz M."/>
            <person name="Brakhage A.A."/>
            <person name="Gabaldon T."/>
            <person name="Bocker S."/>
            <person name="Voigt K."/>
        </authorList>
    </citation>
    <scope>NUCLEOTIDE SEQUENCE [LARGE SCALE GENOMIC DNA]</scope>
    <source>
        <strain evidence="2">FSU 9682</strain>
    </source>
</reference>
<feature type="compositionally biased region" description="Polar residues" evidence="1">
    <location>
        <begin position="138"/>
        <end position="156"/>
    </location>
</feature>
<feature type="region of interest" description="Disordered" evidence="1">
    <location>
        <begin position="138"/>
        <end position="205"/>
    </location>
</feature>
<comment type="caution">
    <text evidence="2">The sequence shown here is derived from an EMBL/GenBank/DDBJ whole genome shotgun (WGS) entry which is preliminary data.</text>
</comment>
<dbReference type="AlphaFoldDB" id="A0A068S4E1"/>
<dbReference type="EMBL" id="CBTN010000035">
    <property type="protein sequence ID" value="CDH56081.1"/>
    <property type="molecule type" value="Genomic_DNA"/>
</dbReference>
<evidence type="ECO:0000313" key="2">
    <source>
        <dbReference type="EMBL" id="CDH56081.1"/>
    </source>
</evidence>
<proteinExistence type="predicted"/>
<feature type="compositionally biased region" description="Pro residues" evidence="1">
    <location>
        <begin position="1"/>
        <end position="13"/>
    </location>
</feature>